<reference evidence="3 4" key="2">
    <citation type="journal article" date="2010" name="Stand. Genomic Sci.">
        <title>Complete genome sequence of Sebaldella termitidis type strain (NCTC 11300).</title>
        <authorList>
            <person name="Harmon-Smith M."/>
            <person name="Celia L."/>
            <person name="Chertkov O."/>
            <person name="Lapidus A."/>
            <person name="Copeland A."/>
            <person name="Glavina Del Rio T."/>
            <person name="Nolan M."/>
            <person name="Lucas S."/>
            <person name="Tice H."/>
            <person name="Cheng J.F."/>
            <person name="Han C."/>
            <person name="Detter J.C."/>
            <person name="Bruce D."/>
            <person name="Goodwin L."/>
            <person name="Pitluck S."/>
            <person name="Pati A."/>
            <person name="Liolios K."/>
            <person name="Ivanova N."/>
            <person name="Mavromatis K."/>
            <person name="Mikhailova N."/>
            <person name="Chen A."/>
            <person name="Palaniappan K."/>
            <person name="Land M."/>
            <person name="Hauser L."/>
            <person name="Chang Y.J."/>
            <person name="Jeffries C.D."/>
            <person name="Brettin T."/>
            <person name="Goker M."/>
            <person name="Beck B."/>
            <person name="Bristow J."/>
            <person name="Eisen J.A."/>
            <person name="Markowitz V."/>
            <person name="Hugenholtz P."/>
            <person name="Kyrpides N.C."/>
            <person name="Klenk H.P."/>
            <person name="Chen F."/>
        </authorList>
    </citation>
    <scope>NUCLEOTIDE SEQUENCE [LARGE SCALE GENOMIC DNA]</scope>
    <source>
        <strain evidence="4">ATCC 33386 / NCTC 11300</strain>
    </source>
</reference>
<keyword evidence="4" id="KW-1185">Reference proteome</keyword>
<reference evidence="4" key="1">
    <citation type="submission" date="2009-09" db="EMBL/GenBank/DDBJ databases">
        <title>The complete chromosome of Sebaldella termitidis ATCC 33386.</title>
        <authorList>
            <consortium name="US DOE Joint Genome Institute (JGI-PGF)"/>
            <person name="Lucas S."/>
            <person name="Copeland A."/>
            <person name="Lapidus A."/>
            <person name="Glavina del Rio T."/>
            <person name="Dalin E."/>
            <person name="Tice H."/>
            <person name="Bruce D."/>
            <person name="Goodwin L."/>
            <person name="Pitluck S."/>
            <person name="Kyrpides N."/>
            <person name="Mavromatis K."/>
            <person name="Ivanova N."/>
            <person name="Mikhailova N."/>
            <person name="Sims D."/>
            <person name="Meincke L."/>
            <person name="Brettin T."/>
            <person name="Detter J.C."/>
            <person name="Han C."/>
            <person name="Larimer F."/>
            <person name="Land M."/>
            <person name="Hauser L."/>
            <person name="Markowitz V."/>
            <person name="Cheng J.F."/>
            <person name="Hugenholtz P."/>
            <person name="Woyke T."/>
            <person name="Wu D."/>
            <person name="Eisen J.A."/>
        </authorList>
    </citation>
    <scope>NUCLEOTIDE SEQUENCE [LARGE SCALE GENOMIC DNA]</scope>
    <source>
        <strain evidence="4">ATCC 33386 / NCTC 11300</strain>
    </source>
</reference>
<organism evidence="3 4">
    <name type="scientific">Sebaldella termitidis (strain ATCC 33386 / NCTC 11300)</name>
    <dbReference type="NCBI Taxonomy" id="526218"/>
    <lineage>
        <taxon>Bacteria</taxon>
        <taxon>Fusobacteriati</taxon>
        <taxon>Fusobacteriota</taxon>
        <taxon>Fusobacteriia</taxon>
        <taxon>Fusobacteriales</taxon>
        <taxon>Leptotrichiaceae</taxon>
        <taxon>Sebaldella</taxon>
    </lineage>
</organism>
<dbReference type="HOGENOM" id="CLU_229799_0_0_0"/>
<dbReference type="KEGG" id="str:Sterm_2446"/>
<dbReference type="eggNOG" id="COG4625">
    <property type="taxonomic scope" value="Bacteria"/>
</dbReference>
<dbReference type="InterPro" id="IPR005546">
    <property type="entry name" value="Autotransporte_beta"/>
</dbReference>
<feature type="domain" description="Autotransporter" evidence="2">
    <location>
        <begin position="2514"/>
        <end position="2800"/>
    </location>
</feature>
<dbReference type="SMART" id="SM00869">
    <property type="entry name" value="Autotransporter"/>
    <property type="match status" value="1"/>
</dbReference>
<evidence type="ECO:0000259" key="2">
    <source>
        <dbReference type="PROSITE" id="PS51208"/>
    </source>
</evidence>
<feature type="chain" id="PRO_5003020269" evidence="1">
    <location>
        <begin position="26"/>
        <end position="2800"/>
    </location>
</feature>
<dbReference type="InterPro" id="IPR036709">
    <property type="entry name" value="Autotransporte_beta_dom_sf"/>
</dbReference>
<dbReference type="InterPro" id="IPR058034">
    <property type="entry name" value="BigA_beta"/>
</dbReference>
<evidence type="ECO:0000313" key="3">
    <source>
        <dbReference type="EMBL" id="ACZ09299.1"/>
    </source>
</evidence>
<sequence length="2800" mass="289382">MKRNKKLLVSFLAVNSILSAYTAGAETTVSPKYERMYNSIVKNIEKGSSNQKTYQIIERILNQKNKELKDLYLQSDYIVKPEYLEWQVFFTGFYDEYSEGKDNTRENAQYHSKVSGYHDEYGNYVMTSGMINGMAGKPYKELQQPKEIDLGVTVQVREPSRQPISLGVAKPSLPLVTPVAPGLPSVGAITPVLPPLASFTVPNIGTLTPPSSVSVTPPTISPIDISSFNPVTPNVTPPGLSAPPNFSILLGADWNSWATSGGGNGGYSHARATYTDGSGFVNRLHYTWANNSGAEMRYAFKLGNDEGTMSAPYTLAGTYNFDSFNTNSLGVSVNAWKNGATVINVQASQGTNLNNQRFFIGGSRFFEFDNGSGNLLLSGTLNLKGILTLGLVTQGNNAGDVKSIENSGLITDKTEKDDPFIQDSSISGTITGPLGALYDINKTSDGYVGYKVGIALVQENANSGTEKLDLLNTGTIDFRGKNSIGMYVYLPSITSGSTRLENKNTISISGKESYAMKFGASSNANFKGVINSGTIELRKNPDGTDKADLSAGIAVMDDATVTSKVNGSTGKVKNTGNINLKDNIEDSIGMYLRILGNNDIENTSTGIINVSSTGNGNTGMRVDIGTISLGAGNPVAKNSGKINVSGGSNFAMIANGNSGAQTATIQNLAGANISISGASSAGMYSTNGGMAENTGAIVVSGDDSIGIFSTTSAANKMTTGTISLTGERSAGVYNSGTFALSGGTITSGGENSIGVYSTGTTNTNISGGKIVAQNGGIAMYSGANSTINLSGTNIAEVRSGGLLFYNYANSGVFTGKYNIAPGTSASVASGGLAMYVDVSSISQINTMVTGLQSAFTGAGNLQLSMAAGSSLLYVNGVSGAADISDFAGLNDLTTIFNLGASSGYNQYVMKGVELALNNTAESNLDSGSYGKIQFLDSNITVNNGITVSGPTLAKQYVAIAQKNTPSGTLAGRYITNNGTISLAGTGSTAIAGDYITMKNSASGKITLGASSVGIYTANGSKALNEGLIELGTGSVGMYGRNYFDGVNASSVLGYGNDTIDITNDKDIKTVSGGVTGNVTGIYTNNVLALANSSVNLTSASNIDLKGTGNIIGVFAGKTNLTSAGTIKAESASGGNAVGIYGEESTSTSITGSIEVTGGDGTGIYLKNSNMSSGAAVKIDSVDSGIGMYVEATAGNTSSGTNTGTISVGDNVTGMYGIGASAGNTGTITNSGNIQSLPLSADKAIGMYVSSHGIGINAGNIRLTAVGTDKDQVGVYNQSGTFSMGSGNIEVYSQNGAGLYAKAGTVNNLSGGIIKTGSGAIGLYADNGATIQLSGTYKSVVDNGGIFALNNGSGNINIPVGNNIVVDVEAGGMAFSSTGALNTYLSSLVTGGGTLEVNLKDPTSKLAILDTPGTILLSSLGAAYAPGATITPQVKISSSSNPNYTPFSITKGTLIVDQAVNLNNAADSYNKSDFINSSVDVNSSITGSNAGQLGVGQVNYGTGAAPVDRARITINNNNVIDMSGNKSTGILADFGDITNTGAGSFIKVTGEESVGIYGANGTVITNAGTVNIGNKSVGIYGVNYLTTPELYGNGTININNNGNIISTGTAHGGYGIYANNTALPAANSLITLGTGSNIDVSSGAAGIGIYAVNSTLNIDGNITVGKDGVGIYASGSTGNINGGTMSLNGDNAIGYYLTNGSSFTNLGGTIAVNGQNITLMITDSSSSINLSTPFTVNSAPGSTYVVGNMIGGDFYNNTSATLGSNGSLINGIGTAALFGLSSNINSTGTNVSGMVLSGQHSGVPGHVVSGSGITVNEEGTNLGSITLGDSSAGMYLTGGARGRNEGTITLTNNSVGIYGEGAGSHIVNNNGIITIGQESTGLFLKDGDFILNSGISEINSGSQKAVGIYSENSASIPTTIINSNKISLTGDQSIGIYTAGANSIVNAGTILIGNSASQTQPGVGIYADNINSNIHNMTASAVNVGDNGVGIYNKNGNITNDGSITAGNGGTGIYSEGGTIILHPGSSITVGQNDGVGVYAVNQTGMVLNDSTVSVGDGSYGFVFTGSTAPSFINNQSSVIGNNSIFVFADSVLAADNSGTLTMTGSDNIGYYLKNGGSFINNADITGNTGVSNIGIYAKNAGIINNADIILGDSNLVEHIDSKGEKYKTGYSVGIYGENSNITNNAGKTIQVGKDGIGIYVKGAGYTAENRGIINGFGDNAKGIFAAENAVVNNYGTINMTGEGVIGIAGQSGAQIYNHTGSIINVTGNDVAGIYLAGDDTKLVNNGIINITGTGMGILYTSTVDKNNVKDSTGTTQGYTSKQYEADRMPTLTNTGVINVNVGGNFNYDGIRVIVTIDPSTNTPTTNSSSQVGFGGVIPDRLEVAPDFATGTASDRYVFENIFKGATGKGEYISQSLTWTATADGSNMVMTRKAYTEFTDGLWYEDFGRVMNEKYAVTYGEGRKIFDKINYITNESDFRHIMASLAGNVYANINQREYDIAKAFEESLHLLQDSANNTKENVKISVIAGKGKNKEETDGVVGYDYTTTGVLALREVERTYKHTFGYSLGYVHTGFEFKDGNESEEWVDTIQLGVHNKYRSNGWKVVNDLTGRASIHNVDRNIDWPSPNSRSEMNGSYETYSITSDNILGKEFGLGKKASLMPYGAFRAMYVTRPTFNESGLEALEVEGNDAWSAKPRAGVELKGALPLGANTAWQLKGIFDFAYEYELADLNEREKARLIAVEDGYHKLSKPEDEKGTFRTKAAIGLEIEDRYGIFLTGEYSTGNDKEDDYRAGVTLKAVF</sequence>
<dbReference type="RefSeq" id="WP_012861893.1">
    <property type="nucleotide sequence ID" value="NC_013517.1"/>
</dbReference>
<dbReference type="STRING" id="526218.Sterm_2446"/>
<dbReference type="Pfam" id="PF03797">
    <property type="entry name" value="Autotransporter"/>
    <property type="match status" value="1"/>
</dbReference>
<dbReference type="Pfam" id="PF25783">
    <property type="entry name" value="BigA_beta"/>
    <property type="match status" value="1"/>
</dbReference>
<protein>
    <submittedName>
        <fullName evidence="3">Outer membrane autotransporter barrel domain protein</fullName>
    </submittedName>
</protein>
<dbReference type="Proteomes" id="UP000000845">
    <property type="component" value="Chromosome"/>
</dbReference>
<dbReference type="PROSITE" id="PS51208">
    <property type="entry name" value="AUTOTRANSPORTER"/>
    <property type="match status" value="1"/>
</dbReference>
<feature type="signal peptide" evidence="1">
    <location>
        <begin position="1"/>
        <end position="25"/>
    </location>
</feature>
<dbReference type="SUPFAM" id="SSF103515">
    <property type="entry name" value="Autotransporter"/>
    <property type="match status" value="1"/>
</dbReference>
<evidence type="ECO:0000313" key="4">
    <source>
        <dbReference type="Proteomes" id="UP000000845"/>
    </source>
</evidence>
<dbReference type="Gene3D" id="2.160.20.20">
    <property type="match status" value="1"/>
</dbReference>
<keyword evidence="1" id="KW-0732">Signal</keyword>
<dbReference type="EMBL" id="CP001739">
    <property type="protein sequence ID" value="ACZ09299.1"/>
    <property type="molecule type" value="Genomic_DNA"/>
</dbReference>
<proteinExistence type="predicted"/>
<accession>D1ALF6</accession>
<evidence type="ECO:0000256" key="1">
    <source>
        <dbReference type="SAM" id="SignalP"/>
    </source>
</evidence>
<dbReference type="InterPro" id="IPR012332">
    <property type="entry name" value="Autotransporter_pectin_lyase_C"/>
</dbReference>
<name>D1ALF6_SEBTE</name>
<gene>
    <name evidence="3" type="ordered locus">Sterm_2446</name>
</gene>